<proteinExistence type="predicted"/>
<keyword evidence="1" id="KW-1185">Reference proteome</keyword>
<dbReference type="InterPro" id="IPR012677">
    <property type="entry name" value="Nucleotide-bd_a/b_plait_sf"/>
</dbReference>
<dbReference type="CDD" id="cd00590">
    <property type="entry name" value="RRM_SF"/>
    <property type="match status" value="1"/>
</dbReference>
<evidence type="ECO:0000313" key="1">
    <source>
        <dbReference type="Proteomes" id="UP000095281"/>
    </source>
</evidence>
<dbReference type="WBParaSite" id="MhA1_Contig126.frz3.gene1">
    <property type="protein sequence ID" value="MhA1_Contig126.frz3.gene1"/>
    <property type="gene ID" value="MhA1_Contig126.frz3.gene1"/>
</dbReference>
<dbReference type="InterPro" id="IPR035979">
    <property type="entry name" value="RBD_domain_sf"/>
</dbReference>
<name>A0A1I8B2A0_MELHA</name>
<reference evidence="2" key="1">
    <citation type="submission" date="2016-11" db="UniProtKB">
        <authorList>
            <consortium name="WormBaseParasite"/>
        </authorList>
    </citation>
    <scope>IDENTIFICATION</scope>
</reference>
<organism evidence="1 2">
    <name type="scientific">Meloidogyne hapla</name>
    <name type="common">Root-knot nematode worm</name>
    <dbReference type="NCBI Taxonomy" id="6305"/>
    <lineage>
        <taxon>Eukaryota</taxon>
        <taxon>Metazoa</taxon>
        <taxon>Ecdysozoa</taxon>
        <taxon>Nematoda</taxon>
        <taxon>Chromadorea</taxon>
        <taxon>Rhabditida</taxon>
        <taxon>Tylenchina</taxon>
        <taxon>Tylenchomorpha</taxon>
        <taxon>Tylenchoidea</taxon>
        <taxon>Meloidogynidae</taxon>
        <taxon>Meloidogyninae</taxon>
        <taxon>Meloidogyne</taxon>
    </lineage>
</organism>
<sequence length="94" mass="10638">DNLPLNCTRSLLERRCTQFGSVVSILLPQTSRIQRRLVQSSNVNSVHHSGFAFVQFASKTAAKRFCKVFHLIKQGSSTRPALACTFRLFLERDV</sequence>
<dbReference type="Proteomes" id="UP000095281">
    <property type="component" value="Unplaced"/>
</dbReference>
<dbReference type="Gene3D" id="3.30.70.330">
    <property type="match status" value="1"/>
</dbReference>
<dbReference type="SUPFAM" id="SSF54928">
    <property type="entry name" value="RNA-binding domain, RBD"/>
    <property type="match status" value="1"/>
</dbReference>
<dbReference type="GO" id="GO:0003676">
    <property type="term" value="F:nucleic acid binding"/>
    <property type="evidence" value="ECO:0007669"/>
    <property type="project" value="InterPro"/>
</dbReference>
<evidence type="ECO:0000313" key="2">
    <source>
        <dbReference type="WBParaSite" id="MhA1_Contig126.frz3.gene1"/>
    </source>
</evidence>
<accession>A0A1I8B2A0</accession>
<protein>
    <submittedName>
        <fullName evidence="2">RRM domain-containing protein</fullName>
    </submittedName>
</protein>
<dbReference type="AlphaFoldDB" id="A0A1I8B2A0"/>